<feature type="region of interest" description="Disordered" evidence="1">
    <location>
        <begin position="441"/>
        <end position="504"/>
    </location>
</feature>
<evidence type="ECO:0000313" key="4">
    <source>
        <dbReference type="Proteomes" id="UP000011087"/>
    </source>
</evidence>
<feature type="region of interest" description="Disordered" evidence="1">
    <location>
        <begin position="522"/>
        <end position="635"/>
    </location>
</feature>
<dbReference type="KEGG" id="gtt:GUITHDRAFT_141785"/>
<name>L1J113_GUITC</name>
<feature type="compositionally biased region" description="Basic and acidic residues" evidence="1">
    <location>
        <begin position="251"/>
        <end position="269"/>
    </location>
</feature>
<dbReference type="RefSeq" id="XP_005828784.1">
    <property type="nucleotide sequence ID" value="XM_005828727.1"/>
</dbReference>
<sequence length="925" mass="103770">MDTRVILDDDAGSLVESDDEDILRQTFANLMNKLVRPNGSVSMGVYHDAPLQTNISCHINYPKGSPLKKAQIDHESVQQAESQQQHLQKWLNEQYAVHQSSLQRQFDDSSSAIREMWKASENLNASQPGGTNDADHEEAELISMFQTVRAELHKNVKEYNDNDRHMDRGRGYSRGYANIHVGQHDLETKCFTEPHLTPSDRIRIMCLPPHSKPLLGNSESKGGSEEFSIGALSLAATTSREQLRASYSQDIHSDQAKKQDMSVKHHEAENLASKFDPRYCNCIKETPVVDENLSNTRERFTEQDHQRKRNQNSEKRSFGGRPKTAPNKSGRLYAQKTGEKLSEKGRSQDGITVSLSKLKNDIEVLRKGYEMGKSNMESFQESRVQRKAQQQTLGKSAKTVSKPARDTVAQNPNPTWTQKLREMDRMARDIAPILELSSRVQSLKSHAKQHGPKPSAKDARLVMSSPEKAELGSRQASQLNQSRKEAWAESQEPSARSKDLEVEQQVEGQDLQMSNSLYAKEEAMGLRPKSRRGRGIRSREYEEDAHRMAEEAPMVCDDEDSRGSQDKGKYEPAMERVEYKEPDTTAGSFVSFDEATGARPKSRRGRGMYVRSQNNYMGLTGGDNLVGEAPQLGDDERSHMTDLAQVPEVSNEDDNADQATAGSGSDQFLPKIDEARGVRPPTRRGRASARGRSSQRTDDVDGRQYSEAGNEIFSDCTTPDAPEEVDAMVVPPGAEGMEDGENHQNHVHNGADVLSQEPKYALDETQNGKVKHVANGRAHVVRDQAPQYDSLDDALSDEVNQERKEAMAVNGDELHVAKTIAVEDHVLRNNTVVDRLEISDLDLNEGAVHAENGATSSHREDARLNGTHRNDLSHSEGGREHIDESHAGIQGMWRRQEDILRLMQEKRNEIIMRAHQIRHEMYQEP</sequence>
<dbReference type="Proteomes" id="UP000011087">
    <property type="component" value="Unassembled WGS sequence"/>
</dbReference>
<dbReference type="EMBL" id="JH993021">
    <property type="protein sequence ID" value="EKX41804.1"/>
    <property type="molecule type" value="Genomic_DNA"/>
</dbReference>
<feature type="region of interest" description="Disordered" evidence="1">
    <location>
        <begin position="648"/>
        <end position="722"/>
    </location>
</feature>
<keyword evidence="4" id="KW-1185">Reference proteome</keyword>
<feature type="compositionally biased region" description="Basic and acidic residues" evidence="1">
    <location>
        <begin position="857"/>
        <end position="886"/>
    </location>
</feature>
<feature type="compositionally biased region" description="Basic and acidic residues" evidence="1">
    <location>
        <begin position="695"/>
        <end position="704"/>
    </location>
</feature>
<accession>L1J113</accession>
<dbReference type="EnsemblProtists" id="EKX41804">
    <property type="protein sequence ID" value="EKX41804"/>
    <property type="gene ID" value="GUITHDRAFT_141785"/>
</dbReference>
<feature type="region of interest" description="Disordered" evidence="1">
    <location>
        <begin position="851"/>
        <end position="889"/>
    </location>
</feature>
<dbReference type="GeneID" id="17298410"/>
<proteinExistence type="predicted"/>
<reference evidence="4" key="2">
    <citation type="submission" date="2012-11" db="EMBL/GenBank/DDBJ databases">
        <authorList>
            <person name="Kuo A."/>
            <person name="Curtis B.A."/>
            <person name="Tanifuji G."/>
            <person name="Burki F."/>
            <person name="Gruber A."/>
            <person name="Irimia M."/>
            <person name="Maruyama S."/>
            <person name="Arias M.C."/>
            <person name="Ball S.G."/>
            <person name="Gile G.H."/>
            <person name="Hirakawa Y."/>
            <person name="Hopkins J.F."/>
            <person name="Rensing S.A."/>
            <person name="Schmutz J."/>
            <person name="Symeonidi A."/>
            <person name="Elias M."/>
            <person name="Eveleigh R.J."/>
            <person name="Herman E.K."/>
            <person name="Klute M.J."/>
            <person name="Nakayama T."/>
            <person name="Obornik M."/>
            <person name="Reyes-Prieto A."/>
            <person name="Armbrust E.V."/>
            <person name="Aves S.J."/>
            <person name="Beiko R.G."/>
            <person name="Coutinho P."/>
            <person name="Dacks J.B."/>
            <person name="Durnford D.G."/>
            <person name="Fast N.M."/>
            <person name="Green B.R."/>
            <person name="Grisdale C."/>
            <person name="Hempe F."/>
            <person name="Henrissat B."/>
            <person name="Hoppner M.P."/>
            <person name="Ishida K.-I."/>
            <person name="Kim E."/>
            <person name="Koreny L."/>
            <person name="Kroth P.G."/>
            <person name="Liu Y."/>
            <person name="Malik S.-B."/>
            <person name="Maier U.G."/>
            <person name="McRose D."/>
            <person name="Mock T."/>
            <person name="Neilson J.A."/>
            <person name="Onodera N.T."/>
            <person name="Poole A.M."/>
            <person name="Pritham E.J."/>
            <person name="Richards T.A."/>
            <person name="Rocap G."/>
            <person name="Roy S.W."/>
            <person name="Sarai C."/>
            <person name="Schaack S."/>
            <person name="Shirato S."/>
            <person name="Slamovits C.H."/>
            <person name="Spencer D.F."/>
            <person name="Suzuki S."/>
            <person name="Worden A.Z."/>
            <person name="Zauner S."/>
            <person name="Barry K."/>
            <person name="Bell C."/>
            <person name="Bharti A.K."/>
            <person name="Crow J.A."/>
            <person name="Grimwood J."/>
            <person name="Kramer R."/>
            <person name="Lindquist E."/>
            <person name="Lucas S."/>
            <person name="Salamov A."/>
            <person name="McFadden G.I."/>
            <person name="Lane C.E."/>
            <person name="Keeling P.J."/>
            <person name="Gray M.W."/>
            <person name="Grigoriev I.V."/>
            <person name="Archibald J.M."/>
        </authorList>
    </citation>
    <scope>NUCLEOTIDE SEQUENCE</scope>
    <source>
        <strain evidence="4">CCMP2712</strain>
    </source>
</reference>
<gene>
    <name evidence="2" type="ORF">GUITHDRAFT_141785</name>
</gene>
<feature type="compositionally biased region" description="Basic and acidic residues" evidence="1">
    <location>
        <begin position="296"/>
        <end position="317"/>
    </location>
</feature>
<evidence type="ECO:0000313" key="2">
    <source>
        <dbReference type="EMBL" id="EKX41804.1"/>
    </source>
</evidence>
<reference evidence="3" key="3">
    <citation type="submission" date="2016-03" db="UniProtKB">
        <authorList>
            <consortium name="EnsemblProtists"/>
        </authorList>
    </citation>
    <scope>IDENTIFICATION</scope>
</reference>
<protein>
    <submittedName>
        <fullName evidence="2 3">Uncharacterized protein</fullName>
    </submittedName>
</protein>
<evidence type="ECO:0000256" key="1">
    <source>
        <dbReference type="SAM" id="MobiDB-lite"/>
    </source>
</evidence>
<feature type="region of interest" description="Disordered" evidence="1">
    <location>
        <begin position="245"/>
        <end position="269"/>
    </location>
</feature>
<feature type="compositionally biased region" description="Basic and acidic residues" evidence="1">
    <location>
        <begin position="537"/>
        <end position="550"/>
    </location>
</feature>
<reference evidence="2 4" key="1">
    <citation type="journal article" date="2012" name="Nature">
        <title>Algal genomes reveal evolutionary mosaicism and the fate of nucleomorphs.</title>
        <authorList>
            <consortium name="DOE Joint Genome Institute"/>
            <person name="Curtis B.A."/>
            <person name="Tanifuji G."/>
            <person name="Burki F."/>
            <person name="Gruber A."/>
            <person name="Irimia M."/>
            <person name="Maruyama S."/>
            <person name="Arias M.C."/>
            <person name="Ball S.G."/>
            <person name="Gile G.H."/>
            <person name="Hirakawa Y."/>
            <person name="Hopkins J.F."/>
            <person name="Kuo A."/>
            <person name="Rensing S.A."/>
            <person name="Schmutz J."/>
            <person name="Symeonidi A."/>
            <person name="Elias M."/>
            <person name="Eveleigh R.J."/>
            <person name="Herman E.K."/>
            <person name="Klute M.J."/>
            <person name="Nakayama T."/>
            <person name="Obornik M."/>
            <person name="Reyes-Prieto A."/>
            <person name="Armbrust E.V."/>
            <person name="Aves S.J."/>
            <person name="Beiko R.G."/>
            <person name="Coutinho P."/>
            <person name="Dacks J.B."/>
            <person name="Durnford D.G."/>
            <person name="Fast N.M."/>
            <person name="Green B.R."/>
            <person name="Grisdale C.J."/>
            <person name="Hempel F."/>
            <person name="Henrissat B."/>
            <person name="Hoppner M.P."/>
            <person name="Ishida K."/>
            <person name="Kim E."/>
            <person name="Koreny L."/>
            <person name="Kroth P.G."/>
            <person name="Liu Y."/>
            <person name="Malik S.B."/>
            <person name="Maier U.G."/>
            <person name="McRose D."/>
            <person name="Mock T."/>
            <person name="Neilson J.A."/>
            <person name="Onodera N.T."/>
            <person name="Poole A.M."/>
            <person name="Pritham E.J."/>
            <person name="Richards T.A."/>
            <person name="Rocap G."/>
            <person name="Roy S.W."/>
            <person name="Sarai C."/>
            <person name="Schaack S."/>
            <person name="Shirato S."/>
            <person name="Slamovits C.H."/>
            <person name="Spencer D.F."/>
            <person name="Suzuki S."/>
            <person name="Worden A.Z."/>
            <person name="Zauner S."/>
            <person name="Barry K."/>
            <person name="Bell C."/>
            <person name="Bharti A.K."/>
            <person name="Crow J.A."/>
            <person name="Grimwood J."/>
            <person name="Kramer R."/>
            <person name="Lindquist E."/>
            <person name="Lucas S."/>
            <person name="Salamov A."/>
            <person name="McFadden G.I."/>
            <person name="Lane C.E."/>
            <person name="Keeling P.J."/>
            <person name="Gray M.W."/>
            <person name="Grigoriev I.V."/>
            <person name="Archibald J.M."/>
        </authorList>
    </citation>
    <scope>NUCLEOTIDE SEQUENCE</scope>
    <source>
        <strain evidence="2 4">CCMP2712</strain>
    </source>
</reference>
<feature type="compositionally biased region" description="Basic and acidic residues" evidence="1">
    <location>
        <begin position="561"/>
        <end position="583"/>
    </location>
</feature>
<organism evidence="2">
    <name type="scientific">Guillardia theta (strain CCMP2712)</name>
    <name type="common">Cryptophyte</name>
    <dbReference type="NCBI Taxonomy" id="905079"/>
    <lineage>
        <taxon>Eukaryota</taxon>
        <taxon>Cryptophyceae</taxon>
        <taxon>Pyrenomonadales</taxon>
        <taxon>Geminigeraceae</taxon>
        <taxon>Guillardia</taxon>
    </lineage>
</organism>
<dbReference type="AlphaFoldDB" id="L1J113"/>
<feature type="region of interest" description="Disordered" evidence="1">
    <location>
        <begin position="387"/>
        <end position="414"/>
    </location>
</feature>
<feature type="region of interest" description="Disordered" evidence="1">
    <location>
        <begin position="293"/>
        <end position="333"/>
    </location>
</feature>
<feature type="compositionally biased region" description="Polar residues" evidence="1">
    <location>
        <begin position="657"/>
        <end position="666"/>
    </location>
</feature>
<dbReference type="PaxDb" id="55529-EKX41804"/>
<evidence type="ECO:0000313" key="3">
    <source>
        <dbReference type="EnsemblProtists" id="EKX41804"/>
    </source>
</evidence>
<dbReference type="HOGENOM" id="CLU_315796_0_0_1"/>